<sequence>MLDRRDILENLADPENYPADMLAYCLKNPGRSAAIFLPILGKAANGTELDALEQLSFYLGLHLLAVLQTPNTFDGVYRLATQQPLLLADLLGEVGLGETFPRVLMRLGSGKATDLWEGFQTNTLDFMIRDAFLKAWTYEALKGQVNAVSAERSLRGFLKSEDAPSPDDPIWSGWLIAIADLGFSELMPLARDAVSSGRILAEDENLTALEFKGFETALTEAQSDTDLPEFLKARGYIPFGESDGDWGNCFVNSPQSHKLS</sequence>
<dbReference type="EMBL" id="CXWD01000002">
    <property type="protein sequence ID" value="CTQ65286.1"/>
    <property type="molecule type" value="Genomic_DNA"/>
</dbReference>
<gene>
    <name evidence="1" type="ORF">LAX5112_00574</name>
</gene>
<dbReference type="Proteomes" id="UP000053235">
    <property type="component" value="Unassembled WGS sequence"/>
</dbReference>
<evidence type="ECO:0000313" key="2">
    <source>
        <dbReference type="Proteomes" id="UP000053235"/>
    </source>
</evidence>
<evidence type="ECO:0000313" key="1">
    <source>
        <dbReference type="EMBL" id="CTQ65286.1"/>
    </source>
</evidence>
<dbReference type="AlphaFoldDB" id="A0A0M6ZSU1"/>
<dbReference type="STRING" id="388408.LAX5112_00574"/>
<accession>A0A0M6ZSU1</accession>
<dbReference type="OrthoDB" id="1551443at2"/>
<name>A0A0M6ZSU1_9HYPH</name>
<evidence type="ECO:0008006" key="3">
    <source>
        <dbReference type="Google" id="ProtNLM"/>
    </source>
</evidence>
<keyword evidence="2" id="KW-1185">Reference proteome</keyword>
<protein>
    <recommendedName>
        <fullName evidence="3">DUF1186 domain-containing protein</fullName>
    </recommendedName>
</protein>
<dbReference type="RefSeq" id="WP_055670503.1">
    <property type="nucleotide sequence ID" value="NZ_CXWD01000002.1"/>
</dbReference>
<reference evidence="2" key="1">
    <citation type="submission" date="2015-07" db="EMBL/GenBank/DDBJ databases">
        <authorList>
            <person name="Rodrigo-Torres Lidia"/>
            <person name="Arahal R.David."/>
        </authorList>
    </citation>
    <scope>NUCLEOTIDE SEQUENCE [LARGE SCALE GENOMIC DNA]</scope>
    <source>
        <strain evidence="2">CECT 5112</strain>
    </source>
</reference>
<proteinExistence type="predicted"/>
<organism evidence="1 2">
    <name type="scientific">Roseibium alexandrii</name>
    <dbReference type="NCBI Taxonomy" id="388408"/>
    <lineage>
        <taxon>Bacteria</taxon>
        <taxon>Pseudomonadati</taxon>
        <taxon>Pseudomonadota</taxon>
        <taxon>Alphaproteobacteria</taxon>
        <taxon>Hyphomicrobiales</taxon>
        <taxon>Stappiaceae</taxon>
        <taxon>Roseibium</taxon>
    </lineage>
</organism>